<dbReference type="GO" id="GO:0046872">
    <property type="term" value="F:metal ion binding"/>
    <property type="evidence" value="ECO:0007669"/>
    <property type="project" value="UniProtKB-KW"/>
</dbReference>
<reference evidence="5" key="1">
    <citation type="submission" date="2018-12" db="EMBL/GenBank/DDBJ databases">
        <title>Tengunoibacter tsumagoiensis gen. nov., sp. nov., Dictyobacter kobayashii sp. nov., D. alpinus sp. nov., and D. joshuensis sp. nov. and description of Dictyobacteraceae fam. nov. within the order Ktedonobacterales isolated from Tengu-no-mugimeshi.</title>
        <authorList>
            <person name="Wang C.M."/>
            <person name="Zheng Y."/>
            <person name="Sakai Y."/>
            <person name="Toyoda A."/>
            <person name="Minakuchi Y."/>
            <person name="Abe K."/>
            <person name="Yokota A."/>
            <person name="Yabe S."/>
        </authorList>
    </citation>
    <scope>NUCLEOTIDE SEQUENCE [LARGE SCALE GENOMIC DNA]</scope>
    <source>
        <strain evidence="5">Uno3</strain>
    </source>
</reference>
<dbReference type="GO" id="GO:0005829">
    <property type="term" value="C:cytosol"/>
    <property type="evidence" value="ECO:0007669"/>
    <property type="project" value="TreeGrafter"/>
</dbReference>
<evidence type="ECO:0000256" key="3">
    <source>
        <dbReference type="ARBA" id="ARBA00022801"/>
    </source>
</evidence>
<organism evidence="4 5">
    <name type="scientific">Tengunoibacter tsumagoiensis</name>
    <dbReference type="NCBI Taxonomy" id="2014871"/>
    <lineage>
        <taxon>Bacteria</taxon>
        <taxon>Bacillati</taxon>
        <taxon>Chloroflexota</taxon>
        <taxon>Ktedonobacteria</taxon>
        <taxon>Ktedonobacterales</taxon>
        <taxon>Dictyobacteraceae</taxon>
        <taxon>Tengunoibacter</taxon>
    </lineage>
</organism>
<comment type="caution">
    <text evidence="4">The sequence shown here is derived from an EMBL/GenBank/DDBJ whole genome shotgun (WGS) entry which is preliminary data.</text>
</comment>
<evidence type="ECO:0000313" key="5">
    <source>
        <dbReference type="Proteomes" id="UP000287352"/>
    </source>
</evidence>
<evidence type="ECO:0000313" key="4">
    <source>
        <dbReference type="EMBL" id="GCE11677.1"/>
    </source>
</evidence>
<keyword evidence="1" id="KW-0645">Protease</keyword>
<dbReference type="GO" id="GO:0006508">
    <property type="term" value="P:proteolysis"/>
    <property type="evidence" value="ECO:0007669"/>
    <property type="project" value="UniProtKB-KW"/>
</dbReference>
<proteinExistence type="predicted"/>
<dbReference type="Gene3D" id="3.30.70.360">
    <property type="match status" value="1"/>
</dbReference>
<dbReference type="PANTHER" id="PTHR43270">
    <property type="entry name" value="BETA-ALA-HIS DIPEPTIDASE"/>
    <property type="match status" value="1"/>
</dbReference>
<keyword evidence="2" id="KW-0479">Metal-binding</keyword>
<gene>
    <name evidence="4" type="ORF">KTT_15360</name>
</gene>
<dbReference type="RefSeq" id="WP_126579362.1">
    <property type="nucleotide sequence ID" value="NZ_BIFR01000001.1"/>
</dbReference>
<dbReference type="EMBL" id="BIFR01000001">
    <property type="protein sequence ID" value="GCE11677.1"/>
    <property type="molecule type" value="Genomic_DNA"/>
</dbReference>
<dbReference type="OrthoDB" id="149356at2"/>
<accession>A0A401ZXW0</accession>
<dbReference type="InterPro" id="IPR051458">
    <property type="entry name" value="Cyt/Met_Dipeptidase"/>
</dbReference>
<protein>
    <submittedName>
        <fullName evidence="4">Uncharacterized protein</fullName>
    </submittedName>
</protein>
<dbReference type="AlphaFoldDB" id="A0A401ZXW0"/>
<dbReference type="GO" id="GO:0009089">
    <property type="term" value="P:lysine biosynthetic process via diaminopimelate"/>
    <property type="evidence" value="ECO:0007669"/>
    <property type="project" value="TreeGrafter"/>
</dbReference>
<dbReference type="GO" id="GO:0009014">
    <property type="term" value="F:succinyl-diaminopimelate desuccinylase activity"/>
    <property type="evidence" value="ECO:0007669"/>
    <property type="project" value="TreeGrafter"/>
</dbReference>
<name>A0A401ZXW0_9CHLR</name>
<dbReference type="Proteomes" id="UP000287352">
    <property type="component" value="Unassembled WGS sequence"/>
</dbReference>
<keyword evidence="5" id="KW-1185">Reference proteome</keyword>
<sequence>MIPSAYQMLLSAVERQCQSPPTIFQQFLTHYNTFPRQNLQEGLLALAYQCGLKAHPQGVRFSRYCTLLSTTDDPFLSNTLLLGLTYQNEQPESLLPLFASLLTILSYQEVGEALPFPLTWLLYEASSDMVAAQAMLDPVEQFAQALETFGGLCPNAQSCLWFTQDVGLPQPGPTPLLALGCKGSLSLEVQLQTAQHDLPLSYGNVLPNAAWRLLWALSSLKDAREDILLENFYDAISMPADELIAELAQLPPAMETLPASWQIRHWLLGLQASRLHYTHFLTPACTITSLLTDTPSNGSEQIPALARARLHFCLLPDQDPLTVLQQTQQHWQEHGFTDLQISRHFSYAPVQTPLQASFVQSAIQATTQAYGQRPALLPWTAGPFPLSRLKMPVIVALIEENVVDDDLPGSKQISALAKQLAILIWQLGHPKTVS</sequence>
<evidence type="ECO:0000256" key="1">
    <source>
        <dbReference type="ARBA" id="ARBA00022670"/>
    </source>
</evidence>
<dbReference type="GO" id="GO:0008233">
    <property type="term" value="F:peptidase activity"/>
    <property type="evidence" value="ECO:0007669"/>
    <property type="project" value="UniProtKB-KW"/>
</dbReference>
<keyword evidence="3" id="KW-0378">Hydrolase</keyword>
<evidence type="ECO:0000256" key="2">
    <source>
        <dbReference type="ARBA" id="ARBA00022723"/>
    </source>
</evidence>
<dbReference type="PANTHER" id="PTHR43270:SF8">
    <property type="entry name" value="DI- AND TRIPEPTIDASE DUG2-RELATED"/>
    <property type="match status" value="1"/>
</dbReference>